<feature type="compositionally biased region" description="Polar residues" evidence="1">
    <location>
        <begin position="1"/>
        <end position="18"/>
    </location>
</feature>
<feature type="compositionally biased region" description="Polar residues" evidence="1">
    <location>
        <begin position="106"/>
        <end position="130"/>
    </location>
</feature>
<gene>
    <name evidence="2" type="ORF">RFI_16014</name>
</gene>
<reference evidence="2 3" key="1">
    <citation type="journal article" date="2013" name="Curr. Biol.">
        <title>The Genome of the Foraminiferan Reticulomyxa filosa.</title>
        <authorList>
            <person name="Glockner G."/>
            <person name="Hulsmann N."/>
            <person name="Schleicher M."/>
            <person name="Noegel A.A."/>
            <person name="Eichinger L."/>
            <person name="Gallinger C."/>
            <person name="Pawlowski J."/>
            <person name="Sierra R."/>
            <person name="Euteneuer U."/>
            <person name="Pillet L."/>
            <person name="Moustafa A."/>
            <person name="Platzer M."/>
            <person name="Groth M."/>
            <person name="Szafranski K."/>
            <person name="Schliwa M."/>
        </authorList>
    </citation>
    <scope>NUCLEOTIDE SEQUENCE [LARGE SCALE GENOMIC DNA]</scope>
</reference>
<feature type="region of interest" description="Disordered" evidence="1">
    <location>
        <begin position="302"/>
        <end position="351"/>
    </location>
</feature>
<dbReference type="AlphaFoldDB" id="X6N4G8"/>
<keyword evidence="3" id="KW-1185">Reference proteome</keyword>
<name>X6N4G8_RETFI</name>
<sequence length="454" mass="48890">EAVTNKLGTTFPQVSPNMSRGYGTRETSPSPSLNQDGLTAMSSFPQQHSSLSEHVWTSTSSLSAKSYPNRSSHHKDGSDLSSSARPNGQTTTSGRDPKNPFAPYWTGTSNTNIISNSMHDTTSSRNTASQESDKRSYSSHVSATDVATVPAVSTLQSQQLTTAMSPPPTRTIHSILSESPGGGGSHMATSSMMSLRPMSQSFSVMQDPSQVRSGPTSGPPLSLPISVPLSSRVSGRSMPSNLRVHISDPSHISVSATMMSDPITGHRSQNQSESIITIVIDTPQDTSPTHTFDLIEGTISPQRPSLLQQPQPQSQSQSQLQLQLQSQSQSQLQLQSQLQPQPQPQLQSQRPFPLVESSIGNIVDGADRRSSPKAPFSFLIGRNTIGTSNMNINTNINTNANAHANTTTIKTIGEMVSSPLPMDTKIFPTSEFVPRSLPPFYSNHNNINPTRQPH</sequence>
<dbReference type="EMBL" id="ASPP01011868">
    <property type="protein sequence ID" value="ETO21190.1"/>
    <property type="molecule type" value="Genomic_DNA"/>
</dbReference>
<evidence type="ECO:0000313" key="2">
    <source>
        <dbReference type="EMBL" id="ETO21190.1"/>
    </source>
</evidence>
<feature type="compositionally biased region" description="Polar residues" evidence="1">
    <location>
        <begin position="25"/>
        <end position="70"/>
    </location>
</feature>
<feature type="non-terminal residue" evidence="2">
    <location>
        <position position="1"/>
    </location>
</feature>
<comment type="caution">
    <text evidence="2">The sequence shown here is derived from an EMBL/GenBank/DDBJ whole genome shotgun (WGS) entry which is preliminary data.</text>
</comment>
<proteinExistence type="predicted"/>
<organism evidence="2 3">
    <name type="scientific">Reticulomyxa filosa</name>
    <dbReference type="NCBI Taxonomy" id="46433"/>
    <lineage>
        <taxon>Eukaryota</taxon>
        <taxon>Sar</taxon>
        <taxon>Rhizaria</taxon>
        <taxon>Retaria</taxon>
        <taxon>Foraminifera</taxon>
        <taxon>Monothalamids</taxon>
        <taxon>Reticulomyxidae</taxon>
        <taxon>Reticulomyxa</taxon>
    </lineage>
</organism>
<evidence type="ECO:0000256" key="1">
    <source>
        <dbReference type="SAM" id="MobiDB-lite"/>
    </source>
</evidence>
<feature type="region of interest" description="Disordered" evidence="1">
    <location>
        <begin position="156"/>
        <end position="190"/>
    </location>
</feature>
<protein>
    <submittedName>
        <fullName evidence="2">Uncharacterized protein</fullName>
    </submittedName>
</protein>
<feature type="non-terminal residue" evidence="2">
    <location>
        <position position="454"/>
    </location>
</feature>
<feature type="compositionally biased region" description="Polar residues" evidence="1">
    <location>
        <begin position="79"/>
        <end position="94"/>
    </location>
</feature>
<accession>X6N4G8</accession>
<feature type="region of interest" description="Disordered" evidence="1">
    <location>
        <begin position="206"/>
        <end position="225"/>
    </location>
</feature>
<feature type="region of interest" description="Disordered" evidence="1">
    <location>
        <begin position="1"/>
        <end position="143"/>
    </location>
</feature>
<evidence type="ECO:0000313" key="3">
    <source>
        <dbReference type="Proteomes" id="UP000023152"/>
    </source>
</evidence>
<dbReference type="Proteomes" id="UP000023152">
    <property type="component" value="Unassembled WGS sequence"/>
</dbReference>